<feature type="region of interest" description="Disordered" evidence="6">
    <location>
        <begin position="1359"/>
        <end position="1414"/>
    </location>
</feature>
<feature type="region of interest" description="Disordered" evidence="6">
    <location>
        <begin position="260"/>
        <end position="281"/>
    </location>
</feature>
<dbReference type="SUPFAM" id="SSF49447">
    <property type="entry name" value="Second domain of Mu2 adaptin subunit (ap50) of ap2 adaptor"/>
    <property type="match status" value="1"/>
</dbReference>
<feature type="compositionally biased region" description="Polar residues" evidence="6">
    <location>
        <begin position="116"/>
        <end position="131"/>
    </location>
</feature>
<dbReference type="FunFam" id="2.60.40.1170:FF:000016">
    <property type="entry name" value="AP-1 complex subunit mu"/>
    <property type="match status" value="1"/>
</dbReference>
<dbReference type="PANTHER" id="PTHR10529">
    <property type="entry name" value="AP COMPLEX SUBUNIT MU"/>
    <property type="match status" value="1"/>
</dbReference>
<dbReference type="InterPro" id="IPR028565">
    <property type="entry name" value="MHD"/>
</dbReference>
<evidence type="ECO:0000256" key="6">
    <source>
        <dbReference type="SAM" id="MobiDB-lite"/>
    </source>
</evidence>
<dbReference type="InterPro" id="IPR036168">
    <property type="entry name" value="AP2_Mu_C_sf"/>
</dbReference>
<keyword evidence="10" id="KW-1185">Reference proteome</keyword>
<dbReference type="FunFam" id="2.60.40.1170:FF:000022">
    <property type="entry name" value="AP-1 complex subunit mu"/>
    <property type="match status" value="1"/>
</dbReference>
<evidence type="ECO:0000313" key="10">
    <source>
        <dbReference type="Proteomes" id="UP000298663"/>
    </source>
</evidence>
<feature type="region of interest" description="Disordered" evidence="6">
    <location>
        <begin position="789"/>
        <end position="841"/>
    </location>
</feature>
<organism evidence="9 10">
    <name type="scientific">Steinernema carpocapsae</name>
    <name type="common">Entomopathogenic nematode</name>
    <dbReference type="NCBI Taxonomy" id="34508"/>
    <lineage>
        <taxon>Eukaryota</taxon>
        <taxon>Metazoa</taxon>
        <taxon>Ecdysozoa</taxon>
        <taxon>Nematoda</taxon>
        <taxon>Chromadorea</taxon>
        <taxon>Rhabditida</taxon>
        <taxon>Tylenchina</taxon>
        <taxon>Panagrolaimomorpha</taxon>
        <taxon>Strongyloidoidea</taxon>
        <taxon>Steinernematidae</taxon>
        <taxon>Steinernema</taxon>
    </lineage>
</organism>
<feature type="domain" description="MHD" evidence="8">
    <location>
        <begin position="1002"/>
        <end position="1322"/>
    </location>
</feature>
<dbReference type="InterPro" id="IPR050431">
    <property type="entry name" value="Adaptor_comp_med_subunit"/>
</dbReference>
<dbReference type="PROSITE" id="PS51072">
    <property type="entry name" value="MHD"/>
    <property type="match status" value="1"/>
</dbReference>
<feature type="compositionally biased region" description="Low complexity" evidence="6">
    <location>
        <begin position="385"/>
        <end position="398"/>
    </location>
</feature>
<feature type="compositionally biased region" description="Basic and acidic residues" evidence="6">
    <location>
        <begin position="614"/>
        <end position="650"/>
    </location>
</feature>
<feature type="domain" description="SHD" evidence="7">
    <location>
        <begin position="852"/>
        <end position="998"/>
    </location>
</feature>
<feature type="compositionally biased region" description="Polar residues" evidence="6">
    <location>
        <begin position="7"/>
        <end position="24"/>
    </location>
</feature>
<feature type="compositionally biased region" description="Polar residues" evidence="6">
    <location>
        <begin position="792"/>
        <end position="801"/>
    </location>
</feature>
<name>A0A4U5LNP3_STECR</name>
<dbReference type="Proteomes" id="UP000298663">
    <property type="component" value="Unassembled WGS sequence"/>
</dbReference>
<dbReference type="FunFam" id="2.60.40.1170:FF:000018">
    <property type="entry name" value="stonin-2 isoform X2"/>
    <property type="match status" value="1"/>
</dbReference>
<evidence type="ECO:0000259" key="8">
    <source>
        <dbReference type="PROSITE" id="PS51072"/>
    </source>
</evidence>
<evidence type="ECO:0000256" key="5">
    <source>
        <dbReference type="ARBA" id="ARBA00022737"/>
    </source>
</evidence>
<comment type="caution">
    <text evidence="9">The sequence shown here is derived from an EMBL/GenBank/DDBJ whole genome shotgun (WGS) entry which is preliminary data.</text>
</comment>
<feature type="region of interest" description="Disordered" evidence="6">
    <location>
        <begin position="312"/>
        <end position="362"/>
    </location>
</feature>
<feature type="region of interest" description="Disordered" evidence="6">
    <location>
        <begin position="384"/>
        <end position="742"/>
    </location>
</feature>
<feature type="region of interest" description="Disordered" evidence="6">
    <location>
        <begin position="1"/>
        <end position="133"/>
    </location>
</feature>
<dbReference type="GO" id="GO:0005737">
    <property type="term" value="C:cytoplasm"/>
    <property type="evidence" value="ECO:0007669"/>
    <property type="project" value="UniProtKB-SubCell"/>
</dbReference>
<dbReference type="Gene3D" id="2.60.40.1170">
    <property type="entry name" value="Mu homology domain, subdomain B"/>
    <property type="match status" value="1"/>
</dbReference>
<evidence type="ECO:0000256" key="3">
    <source>
        <dbReference type="ARBA" id="ARBA00022490"/>
    </source>
</evidence>
<evidence type="ECO:0000259" key="7">
    <source>
        <dbReference type="PROSITE" id="PS51070"/>
    </source>
</evidence>
<evidence type="ECO:0000256" key="4">
    <source>
        <dbReference type="ARBA" id="ARBA00022583"/>
    </source>
</evidence>
<dbReference type="PROSITE" id="PS51070">
    <property type="entry name" value="SHD"/>
    <property type="match status" value="1"/>
</dbReference>
<reference evidence="9 10" key="2">
    <citation type="journal article" date="2019" name="G3 (Bethesda)">
        <title>Hybrid Assembly of the Genome of the Entomopathogenic Nematode Steinernema carpocapsae Identifies the X-Chromosome.</title>
        <authorList>
            <person name="Serra L."/>
            <person name="Macchietto M."/>
            <person name="Macias-Munoz A."/>
            <person name="McGill C.J."/>
            <person name="Rodriguez I.M."/>
            <person name="Rodriguez B."/>
            <person name="Murad R."/>
            <person name="Mortazavi A."/>
        </authorList>
    </citation>
    <scope>NUCLEOTIDE SEQUENCE [LARGE SCALE GENOMIC DNA]</scope>
    <source>
        <strain evidence="9 10">ALL</strain>
    </source>
</reference>
<evidence type="ECO:0008006" key="11">
    <source>
        <dbReference type="Google" id="ProtNLM"/>
    </source>
</evidence>
<sequence>MEISPAVPTTSDEAANPLSSNTVKRASIPVSTPPSTPANGGDQKQMEMDSGQVIRKVSEQLNQQAAEELENAKLQGETSEDVPKDPHTTDVQPQEEPHQVELPPHEPMNYSALSGYDQSQYYGTDYSTNGQAAEGDQSYYNQYYQYNQDPNATYGYGYDTSGYAYDQTYQQQYGAYGYGTYDYNYQQQQPAESAEYSGYGQMATAEGDQAANAQGAEYSEYAQEGQQGYDYSAYSQQPTEGIDYSTYGQVTADKAQTQDYSGYAQPPEGAEYSNYGQATAEGAQTQDYAQYGQQEEYSLYGAAEAPTDYSAYAQPAEGGDAYSAYGQQQQHASQVPGDYSAYSSTTYDEHQEADYSHYGQQLATDENYAKSYEVEANQQTTEYFSYSSSSYRASQQPSMTMKPLFNAPTKEHDPYSWDAQDAQPESHPPLSQENEANTAPSPVPDQPHRPPPPRPAPPSAAKPPERPPAPSAMPHQAPPRPPPAHPAPPKQQKKEPEPEPEEDPWARFKQMTENVSSVVKATEDNLKTMSETTVAKEIKDESYISQVGGHQIYDPARAKLVKESQEHQKQAKREKKEGKKGKKPKSPDFDPAKEESLDRQAAELAKKMAAMHSDLSDWKPPSERQADNATKDEKTPSPEKEELELKESKIENQQSCSLDVPLSKEEQAQESAYQPIGDVVNDNTPPASWAGFDDRAGPELPPSESGFFTNAEAPPEEAEDAFGAPAPVAPGDPFAPNAPTDALLLDQNYDPFEVRAIEDIVAEAKARAEAEAAAQEAAEDLEFFGGHAVNHNGHSNLSTPTPEGGSPVSARPTGFDDDFKNDTEDFHTPTPLFDEDDKEPLEDFPPKFSGDGWELMIRHPVKKKIMSDRFWKPCYARIQGTSLLLFNSKQEPKPFHELMLQACYSLSDISLQAYDVYGKIHTVKLQHVLYKERVGIRPGQISRLMDGHVTKYGMPLEHSAQCTVLLKFGCLNAADLASFVTTVEDILFRCPARRETTPTYKQDEIQVHCYDEYSGYVDKNNVLKDQKARVRLFCLAFVTGSPFLEIGLNDLRRQGKEIVRRKDILPMYTERWIRFEALEFHNTVEQDYFNKEHVVRLQPPDGCFFEVMRFRVRPPKNREKPLNVNCIMKIAGSKIEIRLEAMAAAQTQRSKGSSDSIRQIPCEDIQIRFPIPEAWIYLFREERHWGVGSVHAKVRRPGKVKNLKDRLMGAMQTTDSSLIEVAIGEAKYEHVYRALVWRIPRLPEKHHAAYKRHLLLCRFELSSFDLMPETFLPTCDVEFTMPLATISNTVVRSVGVEQHEDSDRVEKFVRYVAKCQYKFEIDYVQCTELDADPISDMSVTNPAEAQMADSTVPITHQPAFEPEKVSENHEGYRIDFSKEEMGEGRTADSSSDEDDEPKKNKMPIIQIDMKGYGY</sequence>
<comment type="similarity">
    <text evidence="2">Belongs to the Stoned B family.</text>
</comment>
<dbReference type="GO" id="GO:0045202">
    <property type="term" value="C:synapse"/>
    <property type="evidence" value="ECO:0007669"/>
    <property type="project" value="UniProtKB-ARBA"/>
</dbReference>
<feature type="compositionally biased region" description="Pro residues" evidence="6">
    <location>
        <begin position="441"/>
        <end position="489"/>
    </location>
</feature>
<keyword evidence="3" id="KW-0963">Cytoplasm</keyword>
<reference evidence="9 10" key="1">
    <citation type="journal article" date="2015" name="Genome Biol.">
        <title>Comparative genomics of Steinernema reveals deeply conserved gene regulatory networks.</title>
        <authorList>
            <person name="Dillman A.R."/>
            <person name="Macchietto M."/>
            <person name="Porter C.F."/>
            <person name="Rogers A."/>
            <person name="Williams B."/>
            <person name="Antoshechkin I."/>
            <person name="Lee M.M."/>
            <person name="Goodwin Z."/>
            <person name="Lu X."/>
            <person name="Lewis E.E."/>
            <person name="Goodrich-Blair H."/>
            <person name="Stock S.P."/>
            <person name="Adams B.J."/>
            <person name="Sternberg P.W."/>
            <person name="Mortazavi A."/>
        </authorList>
    </citation>
    <scope>NUCLEOTIDE SEQUENCE [LARGE SCALE GENOMIC DNA]</scope>
    <source>
        <strain evidence="9 10">ALL</strain>
    </source>
</reference>
<dbReference type="Pfam" id="PF00928">
    <property type="entry name" value="Adap_comp_sub"/>
    <property type="match status" value="1"/>
</dbReference>
<comment type="subcellular location">
    <subcellularLocation>
        <location evidence="1">Cytoplasm</location>
    </subcellularLocation>
</comment>
<evidence type="ECO:0000256" key="2">
    <source>
        <dbReference type="ARBA" id="ARBA00005579"/>
    </source>
</evidence>
<accession>A0A4U5LNP3</accession>
<feature type="compositionally biased region" description="Polar residues" evidence="6">
    <location>
        <begin position="429"/>
        <end position="439"/>
    </location>
</feature>
<keyword evidence="5" id="KW-0677">Repeat</keyword>
<evidence type="ECO:0000313" key="9">
    <source>
        <dbReference type="EMBL" id="TKR57517.1"/>
    </source>
</evidence>
<dbReference type="EMBL" id="AZBU02000015">
    <property type="protein sequence ID" value="TKR57517.1"/>
    <property type="molecule type" value="Genomic_DNA"/>
</dbReference>
<dbReference type="InterPro" id="IPR012320">
    <property type="entry name" value="SHD_dom"/>
</dbReference>
<dbReference type="OrthoDB" id="10063141at2759"/>
<protein>
    <recommendedName>
        <fullName evidence="11">MHD domain-containing protein</fullName>
    </recommendedName>
</protein>
<keyword evidence="4" id="KW-0254">Endocytosis</keyword>
<proteinExistence type="inferred from homology"/>
<evidence type="ECO:0000256" key="1">
    <source>
        <dbReference type="ARBA" id="ARBA00004496"/>
    </source>
</evidence>
<gene>
    <name evidence="9" type="ORF">L596_030770</name>
</gene>
<dbReference type="GO" id="GO:0006897">
    <property type="term" value="P:endocytosis"/>
    <property type="evidence" value="ECO:0007669"/>
    <property type="project" value="UniProtKB-KW"/>
</dbReference>
<feature type="compositionally biased region" description="Basic and acidic residues" evidence="6">
    <location>
        <begin position="556"/>
        <end position="577"/>
    </location>
</feature>
<feature type="compositionally biased region" description="Basic and acidic residues" evidence="6">
    <location>
        <begin position="585"/>
        <end position="606"/>
    </location>
</feature>
<feature type="compositionally biased region" description="Basic and acidic residues" evidence="6">
    <location>
        <begin position="1361"/>
        <end position="1386"/>
    </location>
</feature>
<dbReference type="STRING" id="34508.A0A4U5LNP3"/>
<feature type="compositionally biased region" description="Basic and acidic residues" evidence="6">
    <location>
        <begin position="817"/>
        <end position="827"/>
    </location>
</feature>